<proteinExistence type="predicted"/>
<keyword evidence="2" id="KW-0677">Repeat</keyword>
<protein>
    <submittedName>
        <fullName evidence="6">Sugar ABC transporter ATP-binding protein</fullName>
    </submittedName>
</protein>
<dbReference type="SUPFAM" id="SSF52540">
    <property type="entry name" value="P-loop containing nucleoside triphosphate hydrolases"/>
    <property type="match status" value="2"/>
</dbReference>
<evidence type="ECO:0000313" key="6">
    <source>
        <dbReference type="EMBL" id="TDC89962.1"/>
    </source>
</evidence>
<name>A0A4R4ULV3_9ACTN</name>
<dbReference type="SMART" id="SM00382">
    <property type="entry name" value="AAA"/>
    <property type="match status" value="2"/>
</dbReference>
<keyword evidence="1" id="KW-0813">Transport</keyword>
<dbReference type="EMBL" id="SMKO01000224">
    <property type="protein sequence ID" value="TDC89962.1"/>
    <property type="molecule type" value="Genomic_DNA"/>
</dbReference>
<sequence>MTTRSDVRPILSVSGLSKSFGATAAVTDVGFTLGAGERLAVLGENGAGKSTLIKIVAGVYPPDGGEMVLDGAPHRPASPGTALAGGVSVVYQEPSFFPRLSVLENLYVGREPRDRAGQVDWRRMRGRGEELFRRLDVPVELLTRRMDALSLAEQQLALIARAVDVEAKVLILDEPTSILTDAEVRRLFLIVQRLSEAGVGVLYITHRFEELEHVADRFIVLKDGRLAGDLPASEADHDRILEMMSGRPVNAAISRSPARPGRVMLETSGLTVPGAVSDVDLTVRGGEVVGLYGLVGAGRTELALTVFGVLRPSAGTMRVDGEPHTPRGPRDAMARGIAYLPEDRKTLGIFPGMDTLSNITAVKLPELLGRLGVIRRAEERELATSWIDRLRIKAPSPAFPVTGLSGGHQQKTLFARQLATEPKILILDEPTRGIDVATKTDIQQRLVEVARDGTAVLVVSSDLPELLAVSDRVYVMREGRMAAELSGDDLTEDAVLRATMGVHR</sequence>
<keyword evidence="4 6" id="KW-0067">ATP-binding</keyword>
<organism evidence="6 7">
    <name type="scientific">Nonomuraea deserti</name>
    <dbReference type="NCBI Taxonomy" id="1848322"/>
    <lineage>
        <taxon>Bacteria</taxon>
        <taxon>Bacillati</taxon>
        <taxon>Actinomycetota</taxon>
        <taxon>Actinomycetes</taxon>
        <taxon>Streptosporangiales</taxon>
        <taxon>Streptosporangiaceae</taxon>
        <taxon>Nonomuraea</taxon>
    </lineage>
</organism>
<comment type="caution">
    <text evidence="6">The sequence shown here is derived from an EMBL/GenBank/DDBJ whole genome shotgun (WGS) entry which is preliminary data.</text>
</comment>
<dbReference type="Gene3D" id="3.40.50.300">
    <property type="entry name" value="P-loop containing nucleotide triphosphate hydrolases"/>
    <property type="match status" value="2"/>
</dbReference>
<evidence type="ECO:0000313" key="7">
    <source>
        <dbReference type="Proteomes" id="UP000295258"/>
    </source>
</evidence>
<dbReference type="InterPro" id="IPR003593">
    <property type="entry name" value="AAA+_ATPase"/>
</dbReference>
<keyword evidence="3" id="KW-0547">Nucleotide-binding</keyword>
<evidence type="ECO:0000256" key="2">
    <source>
        <dbReference type="ARBA" id="ARBA00022737"/>
    </source>
</evidence>
<dbReference type="InterPro" id="IPR003439">
    <property type="entry name" value="ABC_transporter-like_ATP-bd"/>
</dbReference>
<dbReference type="CDD" id="cd03216">
    <property type="entry name" value="ABC_Carb_Monos_I"/>
    <property type="match status" value="1"/>
</dbReference>
<dbReference type="Pfam" id="PF00005">
    <property type="entry name" value="ABC_tran"/>
    <property type="match status" value="2"/>
</dbReference>
<dbReference type="InterPro" id="IPR050107">
    <property type="entry name" value="ABC_carbohydrate_import_ATPase"/>
</dbReference>
<dbReference type="GO" id="GO:0005524">
    <property type="term" value="F:ATP binding"/>
    <property type="evidence" value="ECO:0007669"/>
    <property type="project" value="UniProtKB-KW"/>
</dbReference>
<dbReference type="Proteomes" id="UP000295258">
    <property type="component" value="Unassembled WGS sequence"/>
</dbReference>
<evidence type="ECO:0000256" key="3">
    <source>
        <dbReference type="ARBA" id="ARBA00022741"/>
    </source>
</evidence>
<dbReference type="PANTHER" id="PTHR43790:SF9">
    <property type="entry name" value="GALACTOFURANOSE TRANSPORTER ATP-BINDING PROTEIN YTFR"/>
    <property type="match status" value="1"/>
</dbReference>
<dbReference type="PROSITE" id="PS50893">
    <property type="entry name" value="ABC_TRANSPORTER_2"/>
    <property type="match status" value="2"/>
</dbReference>
<gene>
    <name evidence="6" type="ORF">E1292_43985</name>
</gene>
<feature type="domain" description="ABC transporter" evidence="5">
    <location>
        <begin position="258"/>
        <end position="503"/>
    </location>
</feature>
<dbReference type="AlphaFoldDB" id="A0A4R4ULV3"/>
<dbReference type="GO" id="GO:0016887">
    <property type="term" value="F:ATP hydrolysis activity"/>
    <property type="evidence" value="ECO:0007669"/>
    <property type="project" value="InterPro"/>
</dbReference>
<dbReference type="PANTHER" id="PTHR43790">
    <property type="entry name" value="CARBOHYDRATE TRANSPORT ATP-BINDING PROTEIN MG119-RELATED"/>
    <property type="match status" value="1"/>
</dbReference>
<evidence type="ECO:0000256" key="4">
    <source>
        <dbReference type="ARBA" id="ARBA00022840"/>
    </source>
</evidence>
<accession>A0A4R4ULV3</accession>
<dbReference type="CDD" id="cd03215">
    <property type="entry name" value="ABC_Carb_Monos_II"/>
    <property type="match status" value="1"/>
</dbReference>
<evidence type="ECO:0000259" key="5">
    <source>
        <dbReference type="PROSITE" id="PS50893"/>
    </source>
</evidence>
<reference evidence="6 7" key="1">
    <citation type="submission" date="2019-03" db="EMBL/GenBank/DDBJ databases">
        <title>Draft genome sequences of novel Actinobacteria.</title>
        <authorList>
            <person name="Sahin N."/>
            <person name="Ay H."/>
            <person name="Saygin H."/>
        </authorList>
    </citation>
    <scope>NUCLEOTIDE SEQUENCE [LARGE SCALE GENOMIC DNA]</scope>
    <source>
        <strain evidence="6 7">KC310</strain>
    </source>
</reference>
<feature type="domain" description="ABC transporter" evidence="5">
    <location>
        <begin position="11"/>
        <end position="248"/>
    </location>
</feature>
<evidence type="ECO:0000256" key="1">
    <source>
        <dbReference type="ARBA" id="ARBA00022448"/>
    </source>
</evidence>
<keyword evidence="7" id="KW-1185">Reference proteome</keyword>
<dbReference type="InterPro" id="IPR027417">
    <property type="entry name" value="P-loop_NTPase"/>
</dbReference>